<dbReference type="RefSeq" id="WP_161352337.1">
    <property type="nucleotide sequence ID" value="NZ_WTUX01000017.1"/>
</dbReference>
<name>A0A845MAF6_9RHOB</name>
<proteinExistence type="predicted"/>
<evidence type="ECO:0000313" key="2">
    <source>
        <dbReference type="EMBL" id="MZR14224.1"/>
    </source>
</evidence>
<feature type="compositionally biased region" description="Basic residues" evidence="1">
    <location>
        <begin position="104"/>
        <end position="113"/>
    </location>
</feature>
<feature type="region of interest" description="Disordered" evidence="1">
    <location>
        <begin position="90"/>
        <end position="113"/>
    </location>
</feature>
<evidence type="ECO:0000256" key="1">
    <source>
        <dbReference type="SAM" id="MobiDB-lite"/>
    </source>
</evidence>
<dbReference type="AlphaFoldDB" id="A0A845MAF6"/>
<dbReference type="EMBL" id="WTUX01000017">
    <property type="protein sequence ID" value="MZR14224.1"/>
    <property type="molecule type" value="Genomic_DNA"/>
</dbReference>
<accession>A0A845MAF6</accession>
<dbReference type="Proteomes" id="UP000467322">
    <property type="component" value="Unassembled WGS sequence"/>
</dbReference>
<organism evidence="2 3">
    <name type="scientific">Maritimibacter harenae</name>
    <dbReference type="NCBI Taxonomy" id="2606218"/>
    <lineage>
        <taxon>Bacteria</taxon>
        <taxon>Pseudomonadati</taxon>
        <taxon>Pseudomonadota</taxon>
        <taxon>Alphaproteobacteria</taxon>
        <taxon>Rhodobacterales</taxon>
        <taxon>Roseobacteraceae</taxon>
        <taxon>Maritimibacter</taxon>
    </lineage>
</organism>
<gene>
    <name evidence="2" type="ORF">GQE99_14470</name>
</gene>
<evidence type="ECO:0000313" key="3">
    <source>
        <dbReference type="Proteomes" id="UP000467322"/>
    </source>
</evidence>
<keyword evidence="3" id="KW-1185">Reference proteome</keyword>
<comment type="caution">
    <text evidence="2">The sequence shown here is derived from an EMBL/GenBank/DDBJ whole genome shotgun (WGS) entry which is preliminary data.</text>
</comment>
<sequence length="113" mass="12039">MRGGIEFRALGELRTLRFSINAICRIEESTGKPIAELANIGANAKLQDIRAMFWGALEPQVTVEEAGEIMDELGLNRSAELIGEAFEKAFPEEADEAGSGKGSTGKKKKGAGA</sequence>
<protein>
    <recommendedName>
        <fullName evidence="4">Phage tail tube protein, GTA-gp10</fullName>
    </recommendedName>
</protein>
<reference evidence="2 3" key="1">
    <citation type="submission" date="2019-12" db="EMBL/GenBank/DDBJ databases">
        <title>Maritimibacter sp. nov. sp. isolated from sea sand.</title>
        <authorList>
            <person name="Kim J."/>
            <person name="Jeong S.E."/>
            <person name="Jung H.S."/>
            <person name="Jeon C.O."/>
        </authorList>
    </citation>
    <scope>NUCLEOTIDE SEQUENCE [LARGE SCALE GENOMIC DNA]</scope>
    <source>
        <strain evidence="2 3">DP07</strain>
    </source>
</reference>
<evidence type="ECO:0008006" key="4">
    <source>
        <dbReference type="Google" id="ProtNLM"/>
    </source>
</evidence>